<dbReference type="SUPFAM" id="SSF110997">
    <property type="entry name" value="Sporulation related repeat"/>
    <property type="match status" value="1"/>
</dbReference>
<dbReference type="PANTHER" id="PTHR38687:SF1">
    <property type="entry name" value="CELL DIVISION PROTEIN DEDD"/>
    <property type="match status" value="1"/>
</dbReference>
<evidence type="ECO:0000313" key="3">
    <source>
        <dbReference type="EMBL" id="MFC4699033.1"/>
    </source>
</evidence>
<accession>A0ABV9LU73</accession>
<dbReference type="InterPro" id="IPR052521">
    <property type="entry name" value="Cell_div_SPOR-domain"/>
</dbReference>
<feature type="compositionally biased region" description="Polar residues" evidence="1">
    <location>
        <begin position="96"/>
        <end position="106"/>
    </location>
</feature>
<organism evidence="3 4">
    <name type="scientific">Glaciecola siphonariae</name>
    <dbReference type="NCBI Taxonomy" id="521012"/>
    <lineage>
        <taxon>Bacteria</taxon>
        <taxon>Pseudomonadati</taxon>
        <taxon>Pseudomonadota</taxon>
        <taxon>Gammaproteobacteria</taxon>
        <taxon>Alteromonadales</taxon>
        <taxon>Alteromonadaceae</taxon>
        <taxon>Glaciecola</taxon>
    </lineage>
</organism>
<reference evidence="4" key="1">
    <citation type="journal article" date="2019" name="Int. J. Syst. Evol. Microbiol.">
        <title>The Global Catalogue of Microorganisms (GCM) 10K type strain sequencing project: providing services to taxonomists for standard genome sequencing and annotation.</title>
        <authorList>
            <consortium name="The Broad Institute Genomics Platform"/>
            <consortium name="The Broad Institute Genome Sequencing Center for Infectious Disease"/>
            <person name="Wu L."/>
            <person name="Ma J."/>
        </authorList>
    </citation>
    <scope>NUCLEOTIDE SEQUENCE [LARGE SCALE GENOMIC DNA]</scope>
    <source>
        <strain evidence="4">KACC 12507</strain>
    </source>
</reference>
<dbReference type="InterPro" id="IPR007730">
    <property type="entry name" value="SPOR-like_dom"/>
</dbReference>
<dbReference type="PANTHER" id="PTHR38687">
    <property type="entry name" value="CELL DIVISION PROTEIN DEDD-RELATED"/>
    <property type="match status" value="1"/>
</dbReference>
<gene>
    <name evidence="3" type="ORF">ACFO4O_02545</name>
</gene>
<proteinExistence type="predicted"/>
<dbReference type="Pfam" id="PF05036">
    <property type="entry name" value="SPOR"/>
    <property type="match status" value="1"/>
</dbReference>
<dbReference type="RefSeq" id="WP_382405746.1">
    <property type="nucleotide sequence ID" value="NZ_JBHSGU010000002.1"/>
</dbReference>
<feature type="domain" description="SPOR" evidence="2">
    <location>
        <begin position="127"/>
        <end position="206"/>
    </location>
</feature>
<dbReference type="Gene3D" id="3.30.70.1070">
    <property type="entry name" value="Sporulation related repeat"/>
    <property type="match status" value="1"/>
</dbReference>
<dbReference type="InterPro" id="IPR036680">
    <property type="entry name" value="SPOR-like_sf"/>
</dbReference>
<evidence type="ECO:0000256" key="1">
    <source>
        <dbReference type="SAM" id="MobiDB-lite"/>
    </source>
</evidence>
<feature type="compositionally biased region" description="Low complexity" evidence="1">
    <location>
        <begin position="108"/>
        <end position="121"/>
    </location>
</feature>
<protein>
    <submittedName>
        <fullName evidence="3">SPOR domain-containing protein</fullName>
    </submittedName>
</protein>
<dbReference type="Proteomes" id="UP001595897">
    <property type="component" value="Unassembled WGS sequence"/>
</dbReference>
<keyword evidence="4" id="KW-1185">Reference proteome</keyword>
<evidence type="ECO:0000313" key="4">
    <source>
        <dbReference type="Proteomes" id="UP001595897"/>
    </source>
</evidence>
<feature type="region of interest" description="Disordered" evidence="1">
    <location>
        <begin position="92"/>
        <end position="121"/>
    </location>
</feature>
<comment type="caution">
    <text evidence="3">The sequence shown here is derived from an EMBL/GenBank/DDBJ whole genome shotgun (WGS) entry which is preliminary data.</text>
</comment>
<evidence type="ECO:0000259" key="2">
    <source>
        <dbReference type="PROSITE" id="PS51724"/>
    </source>
</evidence>
<dbReference type="EMBL" id="JBHSGU010000002">
    <property type="protein sequence ID" value="MFC4699033.1"/>
    <property type="molecule type" value="Genomic_DNA"/>
</dbReference>
<name>A0ABV9LU73_9ALTE</name>
<sequence>MNAALQNRLVGTIIVVALVVILLPEVLDGEKSENTQEFVEIPQAPNALVIEQAEPFPQEQLSQQTLQNAEIVDETALDDIDGSQIVANEAKEDQPANLSDTSSASEVPQAPAQTQTTPAQAQEVEIDVKDSGYVVQLGSFRYEKNVNELITTLKQAGYRAYSQPVRTSVGVLNKVFVGPELERERLEQALPHLQELTNLKGKITAFEVSAE</sequence>
<dbReference type="PROSITE" id="PS51724">
    <property type="entry name" value="SPOR"/>
    <property type="match status" value="1"/>
</dbReference>